<gene>
    <name evidence="2" type="ORF">LEP1GSC058_1353</name>
</gene>
<dbReference type="InterPro" id="IPR031030">
    <property type="entry name" value="Lepto_Lipo_YY_C"/>
</dbReference>
<protein>
    <recommendedName>
        <fullName evidence="4">Lipoprotein</fullName>
    </recommendedName>
</protein>
<evidence type="ECO:0000256" key="1">
    <source>
        <dbReference type="SAM" id="SignalP"/>
    </source>
</evidence>
<reference evidence="2" key="1">
    <citation type="submission" date="2013-04" db="EMBL/GenBank/DDBJ databases">
        <authorList>
            <person name="Harkins D.M."/>
            <person name="Durkin A.S."/>
            <person name="Selengut J.D."/>
            <person name="Sanka R."/>
            <person name="DePew J."/>
            <person name="Purushe J."/>
            <person name="Ahmed A."/>
            <person name="van der Linden H."/>
            <person name="Goris M.G.A."/>
            <person name="Hartskeerl R.A."/>
            <person name="Vinetz J.M."/>
            <person name="Sutton G.G."/>
            <person name="Nelson W.C."/>
            <person name="Fouts D.E."/>
        </authorList>
    </citation>
    <scope>NUCLEOTIDE SEQUENCE [LARGE SCALE GENOMIC DNA]</scope>
    <source>
        <strain evidence="2">BUT 6</strain>
    </source>
</reference>
<feature type="signal peptide" evidence="1">
    <location>
        <begin position="1"/>
        <end position="17"/>
    </location>
</feature>
<dbReference type="NCBIfam" id="TIGR04452">
    <property type="entry name" value="Lepto_Lipo_YY_C"/>
    <property type="match status" value="1"/>
</dbReference>
<dbReference type="STRING" id="1193011.LEP1GSC058_1353"/>
<dbReference type="EMBL" id="AKWZ02000001">
    <property type="protein sequence ID" value="EPG76447.1"/>
    <property type="molecule type" value="Genomic_DNA"/>
</dbReference>
<evidence type="ECO:0000313" key="2">
    <source>
        <dbReference type="EMBL" id="EPG76447.1"/>
    </source>
</evidence>
<keyword evidence="3" id="KW-1185">Reference proteome</keyword>
<feature type="chain" id="PRO_5004524431" description="Lipoprotein" evidence="1">
    <location>
        <begin position="18"/>
        <end position="127"/>
    </location>
</feature>
<proteinExistence type="predicted"/>
<accession>S3W8U4</accession>
<dbReference type="AlphaFoldDB" id="S3W8U4"/>
<name>S3W8U4_9LEPT</name>
<comment type="caution">
    <text evidence="2">The sequence shown here is derived from an EMBL/GenBank/DDBJ whole genome shotgun (WGS) entry which is preliminary data.</text>
</comment>
<dbReference type="RefSeq" id="WP_016547718.1">
    <property type="nucleotide sequence ID" value="NZ_AKWZ02000001.1"/>
</dbReference>
<evidence type="ECO:0008006" key="4">
    <source>
        <dbReference type="Google" id="ProtNLM"/>
    </source>
</evidence>
<organism evidence="2 3">
    <name type="scientific">Leptospira fainei serovar Hurstbridge str. BUT 6</name>
    <dbReference type="NCBI Taxonomy" id="1193011"/>
    <lineage>
        <taxon>Bacteria</taxon>
        <taxon>Pseudomonadati</taxon>
        <taxon>Spirochaetota</taxon>
        <taxon>Spirochaetia</taxon>
        <taxon>Leptospirales</taxon>
        <taxon>Leptospiraceae</taxon>
        <taxon>Leptospira</taxon>
    </lineage>
</organism>
<sequence>MKKIISFIILSLAFALSNCIVLDMTGLSGSYKGSEAKKKIHDAAFTSDFLYYGSTPSTSKYAGQIAMIDAFLAEIFSNIEDGKYYKKTDVDKCIKDVQTIGLLVLDASTTVLTSSDCSKLKADATIL</sequence>
<evidence type="ECO:0000313" key="3">
    <source>
        <dbReference type="Proteomes" id="UP000014540"/>
    </source>
</evidence>
<dbReference type="Proteomes" id="UP000014540">
    <property type="component" value="Unassembled WGS sequence"/>
</dbReference>
<dbReference type="OrthoDB" id="330647at2"/>
<keyword evidence="1" id="KW-0732">Signal</keyword>